<dbReference type="SUPFAM" id="SSF53474">
    <property type="entry name" value="alpha/beta-Hydrolases"/>
    <property type="match status" value="1"/>
</dbReference>
<gene>
    <name evidence="2" type="ORF">AXW67_14975</name>
</gene>
<accession>A0A176Z7J1</accession>
<proteinExistence type="predicted"/>
<evidence type="ECO:0000259" key="1">
    <source>
        <dbReference type="Pfam" id="PF00561"/>
    </source>
</evidence>
<organism evidence="2 3">
    <name type="scientific">Bradyrhizobium neotropicale</name>
    <dbReference type="NCBI Taxonomy" id="1497615"/>
    <lineage>
        <taxon>Bacteria</taxon>
        <taxon>Pseudomonadati</taxon>
        <taxon>Pseudomonadota</taxon>
        <taxon>Alphaproteobacteria</taxon>
        <taxon>Hyphomicrobiales</taxon>
        <taxon>Nitrobacteraceae</taxon>
        <taxon>Bradyrhizobium</taxon>
    </lineage>
</organism>
<dbReference type="InterPro" id="IPR029058">
    <property type="entry name" value="AB_hydrolase_fold"/>
</dbReference>
<dbReference type="Proteomes" id="UP000077173">
    <property type="component" value="Unassembled WGS sequence"/>
</dbReference>
<sequence length="260" mass="28160">MPMIDADGCLINVSVEGRDGGPTLMLSNSLGCTLQMWEPQMKALTQVFRVIRYDRRGHGKSNVPPGPYSMERFGRDVLAILDDLNIEKVHWCGLSMGGMVGQWLGANAPERLGKIVLANTSCYYAEPTKWLERIQAVKAGGIAAVADAVLAGWLTADFREREPQIAAKMKSMLLASPVEGYLACCEALSTLDQRALLPKIKSPTLVIAGRHDMATPIAAGELIRSNIPGASMTIIDAAHISNVEQPHAFTDAVVGFLMQR</sequence>
<dbReference type="RefSeq" id="WP_063679324.1">
    <property type="nucleotide sequence ID" value="NZ_LSEF01000061.1"/>
</dbReference>
<name>A0A176Z7J1_9BRAD</name>
<dbReference type="InterPro" id="IPR026968">
    <property type="entry name" value="PcaD/CatD"/>
</dbReference>
<dbReference type="AlphaFoldDB" id="A0A176Z7J1"/>
<dbReference type="InterPro" id="IPR000073">
    <property type="entry name" value="AB_hydrolase_1"/>
</dbReference>
<protein>
    <submittedName>
        <fullName evidence="2">3-oxoadipate enol-lactonase</fullName>
    </submittedName>
</protein>
<dbReference type="GO" id="GO:0047570">
    <property type="term" value="F:3-oxoadipate enol-lactonase activity"/>
    <property type="evidence" value="ECO:0007669"/>
    <property type="project" value="InterPro"/>
</dbReference>
<comment type="caution">
    <text evidence="2">The sequence shown here is derived from an EMBL/GenBank/DDBJ whole genome shotgun (WGS) entry which is preliminary data.</text>
</comment>
<dbReference type="Pfam" id="PF00561">
    <property type="entry name" value="Abhydrolase_1"/>
    <property type="match status" value="1"/>
</dbReference>
<feature type="domain" description="AB hydrolase-1" evidence="1">
    <location>
        <begin position="29"/>
        <end position="245"/>
    </location>
</feature>
<dbReference type="PANTHER" id="PTHR43433">
    <property type="entry name" value="HYDROLASE, ALPHA/BETA FOLD FAMILY PROTEIN"/>
    <property type="match status" value="1"/>
</dbReference>
<dbReference type="Gene3D" id="3.40.50.1820">
    <property type="entry name" value="alpha/beta hydrolase"/>
    <property type="match status" value="1"/>
</dbReference>
<dbReference type="NCBIfam" id="TIGR02427">
    <property type="entry name" value="protocat_pcaD"/>
    <property type="match status" value="1"/>
</dbReference>
<evidence type="ECO:0000313" key="3">
    <source>
        <dbReference type="Proteomes" id="UP000077173"/>
    </source>
</evidence>
<dbReference type="PANTHER" id="PTHR43433:SF5">
    <property type="entry name" value="AB HYDROLASE-1 DOMAIN-CONTAINING PROTEIN"/>
    <property type="match status" value="1"/>
</dbReference>
<dbReference type="EMBL" id="LSEF01000061">
    <property type="protein sequence ID" value="OAF15733.1"/>
    <property type="molecule type" value="Genomic_DNA"/>
</dbReference>
<dbReference type="PRINTS" id="PR00111">
    <property type="entry name" value="ABHYDROLASE"/>
</dbReference>
<dbReference type="GO" id="GO:0042952">
    <property type="term" value="P:beta-ketoadipate pathway"/>
    <property type="evidence" value="ECO:0007669"/>
    <property type="project" value="InterPro"/>
</dbReference>
<evidence type="ECO:0000313" key="2">
    <source>
        <dbReference type="EMBL" id="OAF15733.1"/>
    </source>
</evidence>
<reference evidence="2 3" key="1">
    <citation type="submission" date="2016-02" db="EMBL/GenBank/DDBJ databases">
        <title>Draft genome sequence of the strain BR 10247T Bradyrhizobium neotropicale isolated from nodules of Centrolobium paraense.</title>
        <authorList>
            <person name="Simoes-Araujo J.L."/>
            <person name="Barauna A.C."/>
            <person name="Silva K."/>
            <person name="Zilli J.E."/>
        </authorList>
    </citation>
    <scope>NUCLEOTIDE SEQUENCE [LARGE SCALE GENOMIC DNA]</scope>
    <source>
        <strain evidence="2 3">BR 10247</strain>
    </source>
</reference>
<dbReference type="InterPro" id="IPR050471">
    <property type="entry name" value="AB_hydrolase"/>
</dbReference>
<keyword evidence="3" id="KW-1185">Reference proteome</keyword>